<protein>
    <submittedName>
        <fullName evidence="4">Diguanylate cyclase</fullName>
    </submittedName>
</protein>
<reference evidence="4 5" key="1">
    <citation type="journal article" date="2015" name="Genome Announc.">
        <title>Draft Genome Sequence of Mycobacterium obuense Strain UC1, Isolated from Patient Sputum.</title>
        <authorList>
            <person name="Greninger A.L."/>
            <person name="Cunningham G."/>
            <person name="Hsu E.D."/>
            <person name="Yu J.M."/>
            <person name="Chiu C.Y."/>
            <person name="Miller S."/>
        </authorList>
    </citation>
    <scope>NUCLEOTIDE SEQUENCE [LARGE SCALE GENOMIC DNA]</scope>
    <source>
        <strain evidence="4 5">UC1</strain>
    </source>
</reference>
<evidence type="ECO:0000259" key="3">
    <source>
        <dbReference type="PROSITE" id="PS50887"/>
    </source>
</evidence>
<dbReference type="CDD" id="cd00130">
    <property type="entry name" value="PAS"/>
    <property type="match status" value="1"/>
</dbReference>
<dbReference type="SUPFAM" id="SSF55785">
    <property type="entry name" value="PYP-like sensor domain (PAS domain)"/>
    <property type="match status" value="3"/>
</dbReference>
<organism evidence="4 5">
    <name type="scientific">Mycolicibacterium obuense</name>
    <dbReference type="NCBI Taxonomy" id="1807"/>
    <lineage>
        <taxon>Bacteria</taxon>
        <taxon>Bacillati</taxon>
        <taxon>Actinomycetota</taxon>
        <taxon>Actinomycetes</taxon>
        <taxon>Mycobacteriales</taxon>
        <taxon>Mycobacteriaceae</taxon>
        <taxon>Mycolicibacterium</taxon>
    </lineage>
</organism>
<evidence type="ECO:0000313" key="4">
    <source>
        <dbReference type="EMBL" id="KKF02479.1"/>
    </source>
</evidence>
<dbReference type="PATRIC" id="fig|1807.13.peg.725"/>
<name>A0A0M2JZG4_9MYCO</name>
<dbReference type="InterPro" id="IPR029787">
    <property type="entry name" value="Nucleotide_cyclase"/>
</dbReference>
<dbReference type="InterPro" id="IPR000160">
    <property type="entry name" value="GGDEF_dom"/>
</dbReference>
<dbReference type="InterPro" id="IPR043128">
    <property type="entry name" value="Rev_trsase/Diguanyl_cyclase"/>
</dbReference>
<accession>A0A0M2JZG4</accession>
<dbReference type="Gene3D" id="3.30.70.270">
    <property type="match status" value="1"/>
</dbReference>
<dbReference type="Gene3D" id="3.30.450.20">
    <property type="entry name" value="PAS domain"/>
    <property type="match status" value="3"/>
</dbReference>
<dbReference type="InterPro" id="IPR013656">
    <property type="entry name" value="PAS_4"/>
</dbReference>
<feature type="compositionally biased region" description="Polar residues" evidence="1">
    <location>
        <begin position="1"/>
        <end position="17"/>
    </location>
</feature>
<dbReference type="PROSITE" id="PS50887">
    <property type="entry name" value="GGDEF"/>
    <property type="match status" value="1"/>
</dbReference>
<dbReference type="SMART" id="SM00267">
    <property type="entry name" value="GGDEF"/>
    <property type="match status" value="1"/>
</dbReference>
<dbReference type="Pfam" id="PF08448">
    <property type="entry name" value="PAS_4"/>
    <property type="match status" value="1"/>
</dbReference>
<dbReference type="InterPro" id="IPR035965">
    <property type="entry name" value="PAS-like_dom_sf"/>
</dbReference>
<dbReference type="PANTHER" id="PTHR44757:SF2">
    <property type="entry name" value="BIOFILM ARCHITECTURE MAINTENANCE PROTEIN MBAA"/>
    <property type="match status" value="1"/>
</dbReference>
<feature type="region of interest" description="Disordered" evidence="1">
    <location>
        <begin position="1"/>
        <end position="26"/>
    </location>
</feature>
<sequence>MSGGSVSTTAESSATGNSERHVDTAEERYRRLVDVSPDPMCVHSDGRVVYVNPAGARGFGADSAEQLVGRPITDFVQPDSIGPMLTRILALSEEGDSSPASEAVLRRLDGSPLEVEAVSVLTSWDGEPAYQVIFRDLTAQKAAEATLRYQAALVNHVSDAIIATTADGVVASWNAAAAAIYRRPVERALGLPINEAVDGDVDLAGIVAGGGVVHATHRSADGCPVNVRLSVTPMGDGHVVLCSDYTARRRAEVHFESVVRSLHDGVVVLDRRGKPQSINPAARRILRLGSDGLVADYTSGALTFPVFNRRGVKIGDNELGSVKLMFANAPLENMVVGIGRADGSRAWLSVNCCLLDPDDAENSALLVSFADITEEHNVKADLTYQAHHDPLTGLPNRAQIEVRLVQAVTTDARSPAAVLFVDLDNLKAINDDLGHHAGDEALRETARRLRNSVRDDDFVGRLSGDEFVVLLYGSLDRPALEALTARMHGEFDKPIHFGGRLRKVSVSMGVTELSAEDERTVEDILRDADAAMYRAKILRAGTSFG</sequence>
<dbReference type="AlphaFoldDB" id="A0A0M2JZG4"/>
<dbReference type="CDD" id="cd01949">
    <property type="entry name" value="GGDEF"/>
    <property type="match status" value="1"/>
</dbReference>
<feature type="domain" description="PAS" evidence="2">
    <location>
        <begin position="25"/>
        <end position="80"/>
    </location>
</feature>
<dbReference type="InterPro" id="IPR000014">
    <property type="entry name" value="PAS"/>
</dbReference>
<dbReference type="Pfam" id="PF00990">
    <property type="entry name" value="GGDEF"/>
    <property type="match status" value="1"/>
</dbReference>
<dbReference type="PANTHER" id="PTHR44757">
    <property type="entry name" value="DIGUANYLATE CYCLASE DGCP"/>
    <property type="match status" value="1"/>
</dbReference>
<dbReference type="Pfam" id="PF13188">
    <property type="entry name" value="PAS_8"/>
    <property type="match status" value="1"/>
</dbReference>
<keyword evidence="5" id="KW-1185">Reference proteome</keyword>
<evidence type="ECO:0000256" key="1">
    <source>
        <dbReference type="SAM" id="MobiDB-lite"/>
    </source>
</evidence>
<dbReference type="NCBIfam" id="TIGR00254">
    <property type="entry name" value="GGDEF"/>
    <property type="match status" value="1"/>
</dbReference>
<proteinExistence type="predicted"/>
<dbReference type="SMART" id="SM00091">
    <property type="entry name" value="PAS"/>
    <property type="match status" value="3"/>
</dbReference>
<dbReference type="SUPFAM" id="SSF55073">
    <property type="entry name" value="Nucleotide cyclase"/>
    <property type="match status" value="1"/>
</dbReference>
<evidence type="ECO:0000313" key="5">
    <source>
        <dbReference type="Proteomes" id="UP000034150"/>
    </source>
</evidence>
<feature type="domain" description="GGDEF" evidence="3">
    <location>
        <begin position="414"/>
        <end position="545"/>
    </location>
</feature>
<dbReference type="Proteomes" id="UP000034150">
    <property type="component" value="Unassembled WGS sequence"/>
</dbReference>
<evidence type="ECO:0000259" key="2">
    <source>
        <dbReference type="PROSITE" id="PS50112"/>
    </source>
</evidence>
<comment type="caution">
    <text evidence="4">The sequence shown here is derived from an EMBL/GenBank/DDBJ whole genome shotgun (WGS) entry which is preliminary data.</text>
</comment>
<dbReference type="Pfam" id="PF13426">
    <property type="entry name" value="PAS_9"/>
    <property type="match status" value="1"/>
</dbReference>
<gene>
    <name evidence="4" type="ORF">WN67_08325</name>
</gene>
<dbReference type="NCBIfam" id="TIGR00229">
    <property type="entry name" value="sensory_box"/>
    <property type="match status" value="1"/>
</dbReference>
<dbReference type="PROSITE" id="PS50112">
    <property type="entry name" value="PAS"/>
    <property type="match status" value="1"/>
</dbReference>
<dbReference type="STRING" id="1807.MOBUDSM44075_00952"/>
<dbReference type="InterPro" id="IPR052155">
    <property type="entry name" value="Biofilm_reg_signaling"/>
</dbReference>
<dbReference type="EMBL" id="LAUZ02000005">
    <property type="protein sequence ID" value="KKF02479.1"/>
    <property type="molecule type" value="Genomic_DNA"/>
</dbReference>